<accession>A0AAE4BRM6</accession>
<name>A0AAE4BRM6_9BACT</name>
<reference evidence="2" key="1">
    <citation type="submission" date="2023-07" db="EMBL/GenBank/DDBJ databases">
        <title>Genomic Encyclopedia of Type Strains, Phase IV (KMG-IV): sequencing the most valuable type-strain genomes for metagenomic binning, comparative biology and taxonomic classification.</title>
        <authorList>
            <person name="Goeker M."/>
        </authorList>
    </citation>
    <scope>NUCLEOTIDE SEQUENCE</scope>
    <source>
        <strain evidence="2">DSM 26174</strain>
    </source>
</reference>
<evidence type="ECO:0000313" key="3">
    <source>
        <dbReference type="Proteomes" id="UP001185092"/>
    </source>
</evidence>
<sequence length="134" mass="16000">MKTRSIFLLLFVVLTCGQMINAKAQMRINPEELVLREKQNLYSKLNDLTEDQTFIIDGIYDELVVSMKELRNEVRKSGDRSQMREKVMKLFEEKDGLMKDVLNESQFNVYTEMVSKQREERKKRMQTRNKNMQP</sequence>
<gene>
    <name evidence="2" type="ORF">HNQ88_001878</name>
</gene>
<organism evidence="2 3">
    <name type="scientific">Aureibacter tunicatorum</name>
    <dbReference type="NCBI Taxonomy" id="866807"/>
    <lineage>
        <taxon>Bacteria</taxon>
        <taxon>Pseudomonadati</taxon>
        <taxon>Bacteroidota</taxon>
        <taxon>Cytophagia</taxon>
        <taxon>Cytophagales</taxon>
        <taxon>Persicobacteraceae</taxon>
        <taxon>Aureibacter</taxon>
    </lineage>
</organism>
<dbReference type="Proteomes" id="UP001185092">
    <property type="component" value="Unassembled WGS sequence"/>
</dbReference>
<evidence type="ECO:0000256" key="1">
    <source>
        <dbReference type="SAM" id="MobiDB-lite"/>
    </source>
</evidence>
<evidence type="ECO:0000313" key="2">
    <source>
        <dbReference type="EMBL" id="MDR6238841.1"/>
    </source>
</evidence>
<evidence type="ECO:0008006" key="4">
    <source>
        <dbReference type="Google" id="ProtNLM"/>
    </source>
</evidence>
<feature type="region of interest" description="Disordered" evidence="1">
    <location>
        <begin position="115"/>
        <end position="134"/>
    </location>
</feature>
<keyword evidence="3" id="KW-1185">Reference proteome</keyword>
<dbReference type="EMBL" id="JAVDQD010000002">
    <property type="protein sequence ID" value="MDR6238841.1"/>
    <property type="molecule type" value="Genomic_DNA"/>
</dbReference>
<protein>
    <recommendedName>
        <fullName evidence="4">LTXXQ motif family protein</fullName>
    </recommendedName>
</protein>
<dbReference type="AlphaFoldDB" id="A0AAE4BRM6"/>
<proteinExistence type="predicted"/>
<comment type="caution">
    <text evidence="2">The sequence shown here is derived from an EMBL/GenBank/DDBJ whole genome shotgun (WGS) entry which is preliminary data.</text>
</comment>
<dbReference type="RefSeq" id="WP_309938347.1">
    <property type="nucleotide sequence ID" value="NZ_AP025305.1"/>
</dbReference>